<dbReference type="InterPro" id="IPR015943">
    <property type="entry name" value="WD40/YVTN_repeat-like_dom_sf"/>
</dbReference>
<dbReference type="Proteomes" id="UP001347796">
    <property type="component" value="Unassembled WGS sequence"/>
</dbReference>
<dbReference type="PANTHER" id="PTHR14494">
    <property type="entry name" value="ALADIN/ADRACALIN/AAAS"/>
    <property type="match status" value="1"/>
</dbReference>
<dbReference type="InterPro" id="IPR001680">
    <property type="entry name" value="WD40_rpt"/>
</dbReference>
<name>A0AAN8FYM1_PATCE</name>
<dbReference type="SUPFAM" id="SSF101908">
    <property type="entry name" value="Putative isomerase YbhE"/>
    <property type="match status" value="1"/>
</dbReference>
<dbReference type="SMART" id="SM00320">
    <property type="entry name" value="WD40"/>
    <property type="match status" value="4"/>
</dbReference>
<dbReference type="InterPro" id="IPR057403">
    <property type="entry name" value="Beta-prop_Aladin"/>
</dbReference>
<dbReference type="AlphaFoldDB" id="A0AAN8FYM1"/>
<dbReference type="GO" id="GO:0005643">
    <property type="term" value="C:nuclear pore"/>
    <property type="evidence" value="ECO:0007669"/>
    <property type="project" value="TreeGrafter"/>
</dbReference>
<comment type="caution">
    <text evidence="2">The sequence shown here is derived from an EMBL/GenBank/DDBJ whole genome shotgun (WGS) entry which is preliminary data.</text>
</comment>
<accession>A0AAN8FYM1</accession>
<dbReference type="Pfam" id="PF25460">
    <property type="entry name" value="Beta-prop_Aladin"/>
    <property type="match status" value="1"/>
</dbReference>
<proteinExistence type="predicted"/>
<feature type="domain" description="Aladin seven-bladed propeller" evidence="1">
    <location>
        <begin position="130"/>
        <end position="477"/>
    </location>
</feature>
<protein>
    <recommendedName>
        <fullName evidence="1">Aladin seven-bladed propeller domain-containing protein</fullName>
    </recommendedName>
</protein>
<dbReference type="InterPro" id="IPR045139">
    <property type="entry name" value="Aladin"/>
</dbReference>
<dbReference type="EMBL" id="JAZGQO010000021">
    <property type="protein sequence ID" value="KAK6166902.1"/>
    <property type="molecule type" value="Genomic_DNA"/>
</dbReference>
<sequence length="503" mass="55052">MKGFPPPPEIGQVTVAETNGDLTTVGSAYVQDSLQVLCSGYPQVTVLPENSRNSVPRESAKSAFLPHDETVWKRALNAWYEHGFTGSFEELVNSKDEVPSIIASTSTSCLTLLRWATSLNGSLFPHLSLSNEDLITKFTTISDWSHSPIRAFAWHPHVTKFAYALHDDSIKVHSMGNTLVPVLKHKLQKYVADISWQPLSASVLAVACQTCVLIWHIDPTSLAARPSASCVQVLNQSGHSPVSSLSWHPDASILLSASPTDTAIMAWKVAMETGVTLRRAGGGGVSFLKFSPEGSKVLAATPMSMFRVWDGVTWNCEVWSKLSGRCNSACWSPDDQILLFTMENDPIIYSITFGRSHMDVAGTKETSKSNMAVPIADLSEIEITTESGIIVKIGGCIQDMEWDKTGKRLAVLFQEGCNHHVALFKTSIYPVIDLIPCGLIQGKENERAHHITFQPSYTDGALLTVVWSSGRVGYIPLQFATHQDNLKHPSDIGHSGINLYTDM</sequence>
<reference evidence="2 3" key="1">
    <citation type="submission" date="2024-01" db="EMBL/GenBank/DDBJ databases">
        <title>The genome of the rayed Mediterranean limpet Patella caerulea (Linnaeus, 1758).</title>
        <authorList>
            <person name="Anh-Thu Weber A."/>
            <person name="Halstead-Nussloch G."/>
        </authorList>
    </citation>
    <scope>NUCLEOTIDE SEQUENCE [LARGE SCALE GENOMIC DNA]</scope>
    <source>
        <strain evidence="2">AATW-2023a</strain>
        <tissue evidence="2">Whole specimen</tissue>
    </source>
</reference>
<keyword evidence="3" id="KW-1185">Reference proteome</keyword>
<evidence type="ECO:0000313" key="3">
    <source>
        <dbReference type="Proteomes" id="UP001347796"/>
    </source>
</evidence>
<organism evidence="2 3">
    <name type="scientific">Patella caerulea</name>
    <name type="common">Rayed Mediterranean limpet</name>
    <dbReference type="NCBI Taxonomy" id="87958"/>
    <lineage>
        <taxon>Eukaryota</taxon>
        <taxon>Metazoa</taxon>
        <taxon>Spiralia</taxon>
        <taxon>Lophotrochozoa</taxon>
        <taxon>Mollusca</taxon>
        <taxon>Gastropoda</taxon>
        <taxon>Patellogastropoda</taxon>
        <taxon>Patelloidea</taxon>
        <taxon>Patellidae</taxon>
        <taxon>Patella</taxon>
    </lineage>
</organism>
<dbReference type="PANTHER" id="PTHR14494:SF0">
    <property type="entry name" value="ALADIN"/>
    <property type="match status" value="1"/>
</dbReference>
<gene>
    <name evidence="2" type="ORF">SNE40_023506</name>
</gene>
<dbReference type="Gene3D" id="2.130.10.10">
    <property type="entry name" value="YVTN repeat-like/Quinoprotein amine dehydrogenase"/>
    <property type="match status" value="2"/>
</dbReference>
<evidence type="ECO:0000313" key="2">
    <source>
        <dbReference type="EMBL" id="KAK6166902.1"/>
    </source>
</evidence>
<evidence type="ECO:0000259" key="1">
    <source>
        <dbReference type="Pfam" id="PF25460"/>
    </source>
</evidence>
<dbReference type="GO" id="GO:0006913">
    <property type="term" value="P:nucleocytoplasmic transport"/>
    <property type="evidence" value="ECO:0007669"/>
    <property type="project" value="TreeGrafter"/>
</dbReference>